<reference evidence="2 3" key="1">
    <citation type="submission" date="2017-09" db="EMBL/GenBank/DDBJ databases">
        <authorList>
            <person name="Ehlers B."/>
            <person name="Leendertz F.H."/>
        </authorList>
    </citation>
    <scope>NUCLEOTIDE SEQUENCE [LARGE SCALE GENOMIC DNA]</scope>
    <source>
        <strain evidence="2 3">CGMCC 4.6857</strain>
    </source>
</reference>
<gene>
    <name evidence="2" type="ORF">SAMN05421748_13984</name>
</gene>
<dbReference type="RefSeq" id="WP_097328568.1">
    <property type="nucleotide sequence ID" value="NZ_OBDY01000039.1"/>
</dbReference>
<dbReference type="Proteomes" id="UP000219612">
    <property type="component" value="Unassembled WGS sequence"/>
</dbReference>
<evidence type="ECO:0000313" key="3">
    <source>
        <dbReference type="Proteomes" id="UP000219612"/>
    </source>
</evidence>
<organism evidence="2 3">
    <name type="scientific">Paractinoplanes atraurantiacus</name>
    <dbReference type="NCBI Taxonomy" id="1036182"/>
    <lineage>
        <taxon>Bacteria</taxon>
        <taxon>Bacillati</taxon>
        <taxon>Actinomycetota</taxon>
        <taxon>Actinomycetes</taxon>
        <taxon>Micromonosporales</taxon>
        <taxon>Micromonosporaceae</taxon>
        <taxon>Paractinoplanes</taxon>
    </lineage>
</organism>
<keyword evidence="3" id="KW-1185">Reference proteome</keyword>
<sequence length="205" mass="22583">MTRMLVFTRTAGYRHESLPAAVAAIEAFPGVRVVHSEDPVALHDLSQYDVVMFLSTTEDVLDPRGRSSLRSFVLGGGGFVGVHSAAGTELSDPWYGELLGARFAGHPDGVQQATLFDREGQPWKFTDEWYGFTEVRDDLEILLTVDEETYEPGLYAMAGPHPQAWRRPVGAGRSWYTALGHTSEAWADPAFLDHVRAGIAYAARD</sequence>
<proteinExistence type="predicted"/>
<protein>
    <recommendedName>
        <fullName evidence="1">ThuA-like domain-containing protein</fullName>
    </recommendedName>
</protein>
<dbReference type="SUPFAM" id="SSF52317">
    <property type="entry name" value="Class I glutamine amidotransferase-like"/>
    <property type="match status" value="1"/>
</dbReference>
<dbReference type="Gene3D" id="3.40.50.880">
    <property type="match status" value="1"/>
</dbReference>
<feature type="domain" description="ThuA-like" evidence="1">
    <location>
        <begin position="3"/>
        <end position="202"/>
    </location>
</feature>
<dbReference type="AlphaFoldDB" id="A0A285KF86"/>
<evidence type="ECO:0000313" key="2">
    <source>
        <dbReference type="EMBL" id="SNY71292.1"/>
    </source>
</evidence>
<dbReference type="InterPro" id="IPR029010">
    <property type="entry name" value="ThuA-like"/>
</dbReference>
<dbReference type="Pfam" id="PF06283">
    <property type="entry name" value="ThuA"/>
    <property type="match status" value="1"/>
</dbReference>
<dbReference type="PANTHER" id="PTHR40469:SF2">
    <property type="entry name" value="GALACTOSE-BINDING DOMAIN-LIKE SUPERFAMILY PROTEIN"/>
    <property type="match status" value="1"/>
</dbReference>
<evidence type="ECO:0000259" key="1">
    <source>
        <dbReference type="Pfam" id="PF06283"/>
    </source>
</evidence>
<dbReference type="EMBL" id="OBDY01000039">
    <property type="protein sequence ID" value="SNY71292.1"/>
    <property type="molecule type" value="Genomic_DNA"/>
</dbReference>
<accession>A0A285KF86</accession>
<dbReference type="InterPro" id="IPR029062">
    <property type="entry name" value="Class_I_gatase-like"/>
</dbReference>
<name>A0A285KF86_9ACTN</name>
<dbReference type="OrthoDB" id="9816308at2"/>
<dbReference type="PANTHER" id="PTHR40469">
    <property type="entry name" value="SECRETED GLYCOSYL HYDROLASE"/>
    <property type="match status" value="1"/>
</dbReference>